<evidence type="ECO:0000256" key="1">
    <source>
        <dbReference type="ARBA" id="ARBA00022679"/>
    </source>
</evidence>
<evidence type="ECO:0000256" key="2">
    <source>
        <dbReference type="SAM" id="SignalP"/>
    </source>
</evidence>
<dbReference type="PANTHER" id="PTHR32385:SF15">
    <property type="entry name" value="INOSITOL PHOSPHOCERAMIDE MANNOSYLTRANSFERASE 1"/>
    <property type="match status" value="1"/>
</dbReference>
<reference evidence="3" key="1">
    <citation type="submission" date="2022-11" db="EMBL/GenBank/DDBJ databases">
        <title>Centuries of genome instability and evolution in soft-shell clam transmissible cancer (bioRxiv).</title>
        <authorList>
            <person name="Hart S.F.M."/>
            <person name="Yonemitsu M.A."/>
            <person name="Giersch R.M."/>
            <person name="Beal B.F."/>
            <person name="Arriagada G."/>
            <person name="Davis B.W."/>
            <person name="Ostrander E.A."/>
            <person name="Goff S.P."/>
            <person name="Metzger M.J."/>
        </authorList>
    </citation>
    <scope>NUCLEOTIDE SEQUENCE</scope>
    <source>
        <strain evidence="3">MELC-2E11</strain>
        <tissue evidence="3">Siphon/mantle</tissue>
    </source>
</reference>
<keyword evidence="1" id="KW-0808">Transferase</keyword>
<dbReference type="InterPro" id="IPR007577">
    <property type="entry name" value="GlycoTrfase_DXD_sugar-bd_CS"/>
</dbReference>
<feature type="chain" id="PRO_5046644044" evidence="2">
    <location>
        <begin position="21"/>
        <end position="466"/>
    </location>
</feature>
<evidence type="ECO:0000313" key="3">
    <source>
        <dbReference type="EMBL" id="WAQ95502.1"/>
    </source>
</evidence>
<protein>
    <submittedName>
        <fullName evidence="3">IMT1-like protein</fullName>
    </submittedName>
</protein>
<name>A0ABY7DCW4_MYAAR</name>
<keyword evidence="4" id="KW-1185">Reference proteome</keyword>
<dbReference type="InterPro" id="IPR029044">
    <property type="entry name" value="Nucleotide-diphossugar_trans"/>
</dbReference>
<gene>
    <name evidence="3" type="ORF">MAR_028192</name>
</gene>
<keyword evidence="2" id="KW-0732">Signal</keyword>
<dbReference type="Gene3D" id="3.90.550.20">
    <property type="match status" value="1"/>
</dbReference>
<proteinExistence type="predicted"/>
<dbReference type="Pfam" id="PF04488">
    <property type="entry name" value="Gly_transf_sug"/>
    <property type="match status" value="1"/>
</dbReference>
<sequence>MAYQSIAVLCSLLPPVAVFCSLSPPVAVFCSLSPPVAVLCSLSPPVAVNLSLSPPVAVLCSLSPPVAVNCSLLPPVAVLCSSFALNLLEDSSKVVFKRNEDKKLFLEPAVHTDFPSADGQQPKIPHIIHQTYKDTNVPNQADPFIRSFINHNPNWTYYFWTDDSARKLLTARYPFFLQVWDRYKHYMHRADAMRYFILHQFGGVYADLDMECLRPLDHVTRKFSCIFPPEPFPNSVFGLSWPYIINNAIILCKPGHPFLEYMMHDLEKTATRKEILVVAGPAFVTEEYGKYMKVMEKIMNHSKTSTNKLSATEPYFYQALKLPTEIDDRLVYVPNTHYFMNTFSPVHKIHEKIAACAYWDEGMNITQCQQHNSNSSTCDRWIKPPVPSKDACKTKKFIYCNKPNELQKKACHELARNDMQLKDQLRYTFTKHNYFGSYNNQKKYKETISIFDIAPHANVYTNLTTV</sequence>
<dbReference type="PANTHER" id="PTHR32385">
    <property type="entry name" value="MANNOSYL PHOSPHORYLINOSITOL CERAMIDE SYNTHASE"/>
    <property type="match status" value="1"/>
</dbReference>
<dbReference type="EMBL" id="CP111013">
    <property type="protein sequence ID" value="WAQ95502.1"/>
    <property type="molecule type" value="Genomic_DNA"/>
</dbReference>
<feature type="signal peptide" evidence="2">
    <location>
        <begin position="1"/>
        <end position="20"/>
    </location>
</feature>
<dbReference type="InterPro" id="IPR051706">
    <property type="entry name" value="Glycosyltransferase_domain"/>
</dbReference>
<evidence type="ECO:0000313" key="4">
    <source>
        <dbReference type="Proteomes" id="UP001164746"/>
    </source>
</evidence>
<accession>A0ABY7DCW4</accession>
<organism evidence="3 4">
    <name type="scientific">Mya arenaria</name>
    <name type="common">Soft-shell clam</name>
    <dbReference type="NCBI Taxonomy" id="6604"/>
    <lineage>
        <taxon>Eukaryota</taxon>
        <taxon>Metazoa</taxon>
        <taxon>Spiralia</taxon>
        <taxon>Lophotrochozoa</taxon>
        <taxon>Mollusca</taxon>
        <taxon>Bivalvia</taxon>
        <taxon>Autobranchia</taxon>
        <taxon>Heteroconchia</taxon>
        <taxon>Euheterodonta</taxon>
        <taxon>Imparidentia</taxon>
        <taxon>Neoheterodontei</taxon>
        <taxon>Myida</taxon>
        <taxon>Myoidea</taxon>
        <taxon>Myidae</taxon>
        <taxon>Mya</taxon>
    </lineage>
</organism>
<dbReference type="SUPFAM" id="SSF53448">
    <property type="entry name" value="Nucleotide-diphospho-sugar transferases"/>
    <property type="match status" value="1"/>
</dbReference>
<dbReference type="Proteomes" id="UP001164746">
    <property type="component" value="Chromosome 2"/>
</dbReference>